<dbReference type="KEGG" id="dmm:dnm_099480"/>
<protein>
    <submittedName>
        <fullName evidence="1">Uncharacterized protein</fullName>
    </submittedName>
</protein>
<proteinExistence type="predicted"/>
<accession>A0A975GU64</accession>
<dbReference type="EMBL" id="CP061800">
    <property type="protein sequence ID" value="QTA93840.1"/>
    <property type="molecule type" value="Genomic_DNA"/>
</dbReference>
<sequence length="43" mass="4934">MHSYLEKNFFPASARLINPNRTKGTDCYSAYNLLNSNIKIITI</sequence>
<evidence type="ECO:0000313" key="2">
    <source>
        <dbReference type="Proteomes" id="UP000663722"/>
    </source>
</evidence>
<reference evidence="1" key="1">
    <citation type="journal article" date="2021" name="Microb. Physiol.">
        <title>Proteogenomic Insights into the Physiology of Marine, Sulfate-Reducing, Filamentous Desulfonema limicola and Desulfonema magnum.</title>
        <authorList>
            <person name="Schnaars V."/>
            <person name="Wohlbrand L."/>
            <person name="Scheve S."/>
            <person name="Hinrichs C."/>
            <person name="Reinhardt R."/>
            <person name="Rabus R."/>
        </authorList>
    </citation>
    <scope>NUCLEOTIDE SEQUENCE</scope>
    <source>
        <strain evidence="1">4be13</strain>
    </source>
</reference>
<keyword evidence="2" id="KW-1185">Reference proteome</keyword>
<dbReference type="Proteomes" id="UP000663722">
    <property type="component" value="Chromosome"/>
</dbReference>
<organism evidence="1 2">
    <name type="scientific">Desulfonema magnum</name>
    <dbReference type="NCBI Taxonomy" id="45655"/>
    <lineage>
        <taxon>Bacteria</taxon>
        <taxon>Pseudomonadati</taxon>
        <taxon>Thermodesulfobacteriota</taxon>
        <taxon>Desulfobacteria</taxon>
        <taxon>Desulfobacterales</taxon>
        <taxon>Desulfococcaceae</taxon>
        <taxon>Desulfonema</taxon>
    </lineage>
</organism>
<gene>
    <name evidence="1" type="ORF">dnm_099480</name>
</gene>
<evidence type="ECO:0000313" key="1">
    <source>
        <dbReference type="EMBL" id="QTA93840.1"/>
    </source>
</evidence>
<dbReference type="AlphaFoldDB" id="A0A975GU64"/>
<name>A0A975GU64_9BACT</name>